<dbReference type="GO" id="GO:0004100">
    <property type="term" value="F:chitin synthase activity"/>
    <property type="evidence" value="ECO:0007669"/>
    <property type="project" value="InterPro"/>
</dbReference>
<feature type="domain" description="Chitin synthase N-terminal" evidence="2">
    <location>
        <begin position="15"/>
        <end position="40"/>
    </location>
</feature>
<dbReference type="EMBL" id="QFFM01000002">
    <property type="protein sequence ID" value="PWG66915.1"/>
    <property type="molecule type" value="Genomic_DNA"/>
</dbReference>
<dbReference type="Pfam" id="PF08407">
    <property type="entry name" value="Chitin_synth_1N"/>
    <property type="match status" value="1"/>
</dbReference>
<name>A0A2U2NCP0_9BIFI</name>
<keyword evidence="4" id="KW-1185">Reference proteome</keyword>
<gene>
    <name evidence="3" type="ORF">DF196_01460</name>
</gene>
<evidence type="ECO:0000313" key="3">
    <source>
        <dbReference type="EMBL" id="PWG66915.1"/>
    </source>
</evidence>
<evidence type="ECO:0000313" key="4">
    <source>
        <dbReference type="Proteomes" id="UP000245876"/>
    </source>
</evidence>
<evidence type="ECO:0000256" key="1">
    <source>
        <dbReference type="ARBA" id="ARBA00022989"/>
    </source>
</evidence>
<protein>
    <recommendedName>
        <fullName evidence="2">Chitin synthase N-terminal domain-containing protein</fullName>
    </recommendedName>
</protein>
<comment type="caution">
    <text evidence="3">The sequence shown here is derived from an EMBL/GenBank/DDBJ whole genome shotgun (WGS) entry which is preliminary data.</text>
</comment>
<reference evidence="3 4" key="1">
    <citation type="journal article" date="2018" name="Int. J. Syst. Evol. Microbiol.">
        <title>Bifidobacterium callitrichidarum sp. nov. from the faeces of the emperor tamarin (Saguinus imperator).</title>
        <authorList>
            <person name="Modesto M."/>
            <person name="Michelini S."/>
            <person name="Sansosti M.C."/>
            <person name="De Filippo C."/>
            <person name="Cavalieri D."/>
            <person name="Qvirist L."/>
            <person name="Andlid T."/>
            <person name="Spiezio C."/>
            <person name="Sandri C."/>
            <person name="Pascarelli S."/>
            <person name="Sgorbati B."/>
            <person name="Mattarelli P."/>
        </authorList>
    </citation>
    <scope>NUCLEOTIDE SEQUENCE [LARGE SCALE GENOMIC DNA]</scope>
    <source>
        <strain evidence="3 4">TRI 5</strain>
    </source>
</reference>
<organism evidence="3 4">
    <name type="scientific">Bifidobacterium callitrichidarum</name>
    <dbReference type="NCBI Taxonomy" id="2052941"/>
    <lineage>
        <taxon>Bacteria</taxon>
        <taxon>Bacillati</taxon>
        <taxon>Actinomycetota</taxon>
        <taxon>Actinomycetes</taxon>
        <taxon>Bifidobacteriales</taxon>
        <taxon>Bifidobacteriaceae</taxon>
        <taxon>Bifidobacterium</taxon>
    </lineage>
</organism>
<dbReference type="InterPro" id="IPR013616">
    <property type="entry name" value="Chitin_synth_N"/>
</dbReference>
<proteinExistence type="predicted"/>
<keyword evidence="1" id="KW-0472">Membrane</keyword>
<dbReference type="Proteomes" id="UP000245876">
    <property type="component" value="Unassembled WGS sequence"/>
</dbReference>
<evidence type="ECO:0000259" key="2">
    <source>
        <dbReference type="Pfam" id="PF08407"/>
    </source>
</evidence>
<keyword evidence="1" id="KW-1133">Transmembrane helix</keyword>
<sequence>MISDDDGHDVRDRFRSSGMRQTRYTAITCAPASFMRNNGFQRDTSRFVT</sequence>
<dbReference type="AlphaFoldDB" id="A0A2U2NCP0"/>
<keyword evidence="1" id="KW-0812">Transmembrane</keyword>
<accession>A0A2U2NCP0</accession>